<dbReference type="PANTHER" id="PTHR22749">
    <property type="entry name" value="RIBOFLAVIN KINASE/FMN ADENYLYLTRANSFERASE"/>
    <property type="match status" value="1"/>
</dbReference>
<keyword evidence="11 15" id="KW-0067">ATP-binding</keyword>
<dbReference type="GO" id="GO:0003919">
    <property type="term" value="F:FMN adenylyltransferase activity"/>
    <property type="evidence" value="ECO:0007669"/>
    <property type="project" value="UniProtKB-EC"/>
</dbReference>
<evidence type="ECO:0000256" key="6">
    <source>
        <dbReference type="ARBA" id="ARBA00022679"/>
    </source>
</evidence>
<evidence type="ECO:0000256" key="7">
    <source>
        <dbReference type="ARBA" id="ARBA00022695"/>
    </source>
</evidence>
<evidence type="ECO:0000256" key="9">
    <source>
        <dbReference type="ARBA" id="ARBA00022777"/>
    </source>
</evidence>
<keyword evidence="5 15" id="KW-0288">FMN</keyword>
<dbReference type="InterPro" id="IPR023468">
    <property type="entry name" value="Riboflavin_kinase"/>
</dbReference>
<evidence type="ECO:0000256" key="11">
    <source>
        <dbReference type="ARBA" id="ARBA00022840"/>
    </source>
</evidence>
<dbReference type="NCBIfam" id="NF004163">
    <property type="entry name" value="PRK05627.1-6"/>
    <property type="match status" value="1"/>
</dbReference>
<dbReference type="InterPro" id="IPR023465">
    <property type="entry name" value="Riboflavin_kinase_dom_sf"/>
</dbReference>
<dbReference type="NCBIfam" id="NF004160">
    <property type="entry name" value="PRK05627.1-3"/>
    <property type="match status" value="1"/>
</dbReference>
<evidence type="ECO:0000313" key="17">
    <source>
        <dbReference type="EMBL" id="MFM2486497.1"/>
    </source>
</evidence>
<dbReference type="CDD" id="cd02064">
    <property type="entry name" value="FAD_synthetase_N"/>
    <property type="match status" value="1"/>
</dbReference>
<sequence length="320" mass="36138">MKLIRGIDNIRPEHADSVLTIGNFDGVHRGHQQVIGQLIAEAKRLGKKTTVMLFEPQPMEFFAAELAPERISSFRDKYQQLAALGVDQLLAVRFCQRFAALSAEQFIEYLLVQQLAVCHLVIGDDFRFGWQRSGDFAMLQAAGQTHGFSVQNTESFCARGERISSTRIRQALNQGNFACVNDWLGRRYQISGKVAHGQKLGRQLGFPTANLHLPRGSSPLRGVYAVMVRMVNGQALQWPAIANLGKRPTANGHELLFEVHILDQQLSLYGQRLVVEPLMKLRDEVKFDSLDALKQQVHADIRRARIWFDNQDYLTGTVDR</sequence>
<evidence type="ECO:0000256" key="5">
    <source>
        <dbReference type="ARBA" id="ARBA00022643"/>
    </source>
</evidence>
<dbReference type="Proteomes" id="UP001629953">
    <property type="component" value="Unassembled WGS sequence"/>
</dbReference>
<keyword evidence="10 15" id="KW-0274">FAD</keyword>
<evidence type="ECO:0000256" key="1">
    <source>
        <dbReference type="ARBA" id="ARBA00002121"/>
    </source>
</evidence>
<evidence type="ECO:0000256" key="14">
    <source>
        <dbReference type="ARBA" id="ARBA00049494"/>
    </source>
</evidence>
<dbReference type="NCBIfam" id="TIGR00083">
    <property type="entry name" value="ribF"/>
    <property type="match status" value="1"/>
</dbReference>
<dbReference type="RefSeq" id="WP_408624802.1">
    <property type="nucleotide sequence ID" value="NZ_JBEQCT010000009.1"/>
</dbReference>
<comment type="pathway">
    <text evidence="2 15">Cofactor biosynthesis; FAD biosynthesis; FAD from FMN: step 1/1.</text>
</comment>
<dbReference type="SUPFAM" id="SSF82114">
    <property type="entry name" value="Riboflavin kinase-like"/>
    <property type="match status" value="1"/>
</dbReference>
<keyword evidence="18" id="KW-1185">Reference proteome</keyword>
<dbReference type="Gene3D" id="2.40.30.30">
    <property type="entry name" value="Riboflavin kinase-like"/>
    <property type="match status" value="1"/>
</dbReference>
<evidence type="ECO:0000256" key="13">
    <source>
        <dbReference type="ARBA" id="ARBA00047880"/>
    </source>
</evidence>
<dbReference type="EMBL" id="JBEQCT010000009">
    <property type="protein sequence ID" value="MFM2486497.1"/>
    <property type="molecule type" value="Genomic_DNA"/>
</dbReference>
<keyword evidence="12" id="KW-0511">Multifunctional enzyme</keyword>
<dbReference type="SMART" id="SM00904">
    <property type="entry name" value="Flavokinase"/>
    <property type="match status" value="1"/>
</dbReference>
<evidence type="ECO:0000256" key="15">
    <source>
        <dbReference type="PIRNR" id="PIRNR004491"/>
    </source>
</evidence>
<keyword evidence="8 15" id="KW-0547">Nucleotide-binding</keyword>
<comment type="catalytic activity">
    <reaction evidence="14 15">
        <text>FMN + ATP + H(+) = FAD + diphosphate</text>
        <dbReference type="Rhea" id="RHEA:17237"/>
        <dbReference type="ChEBI" id="CHEBI:15378"/>
        <dbReference type="ChEBI" id="CHEBI:30616"/>
        <dbReference type="ChEBI" id="CHEBI:33019"/>
        <dbReference type="ChEBI" id="CHEBI:57692"/>
        <dbReference type="ChEBI" id="CHEBI:58210"/>
        <dbReference type="EC" id="2.7.7.2"/>
    </reaction>
</comment>
<dbReference type="Pfam" id="PF01687">
    <property type="entry name" value="Flavokinase"/>
    <property type="match status" value="1"/>
</dbReference>
<dbReference type="NCBIfam" id="NF004162">
    <property type="entry name" value="PRK05627.1-5"/>
    <property type="match status" value="1"/>
</dbReference>
<dbReference type="Pfam" id="PF06574">
    <property type="entry name" value="FAD_syn"/>
    <property type="match status" value="1"/>
</dbReference>
<evidence type="ECO:0000313" key="18">
    <source>
        <dbReference type="Proteomes" id="UP001629953"/>
    </source>
</evidence>
<dbReference type="NCBIfam" id="NF004159">
    <property type="entry name" value="PRK05627.1-2"/>
    <property type="match status" value="1"/>
</dbReference>
<dbReference type="EC" id="2.7.7.2" evidence="15"/>
<keyword evidence="9 15" id="KW-0418">Kinase</keyword>
<name>A0ABW9G9X5_9GAMM</name>
<keyword evidence="4 15" id="KW-0285">Flavoprotein</keyword>
<dbReference type="InterPro" id="IPR002606">
    <property type="entry name" value="Riboflavin_kinase_bac"/>
</dbReference>
<reference evidence="17 18" key="1">
    <citation type="journal article" date="2013" name="Int. J. Syst. Evol. Microbiol.">
        <title>Celerinatantimonas yamalensis sp. nov., a cold-adapted diazotrophic bacterium from a cold permafrost brine.</title>
        <authorList>
            <person name="Shcherbakova V."/>
            <person name="Chuvilskaya N."/>
            <person name="Rivkina E."/>
            <person name="Demidov N."/>
            <person name="Uchaeva V."/>
            <person name="Suetin S."/>
            <person name="Suzina N."/>
            <person name="Gilichinsky D."/>
        </authorList>
    </citation>
    <scope>NUCLEOTIDE SEQUENCE [LARGE SCALE GENOMIC DNA]</scope>
    <source>
        <strain evidence="17 18">C7</strain>
    </source>
</reference>
<comment type="catalytic activity">
    <reaction evidence="13 15">
        <text>riboflavin + ATP = FMN + ADP + H(+)</text>
        <dbReference type="Rhea" id="RHEA:14357"/>
        <dbReference type="ChEBI" id="CHEBI:15378"/>
        <dbReference type="ChEBI" id="CHEBI:30616"/>
        <dbReference type="ChEBI" id="CHEBI:57986"/>
        <dbReference type="ChEBI" id="CHEBI:58210"/>
        <dbReference type="ChEBI" id="CHEBI:456216"/>
        <dbReference type="EC" id="2.7.1.26"/>
    </reaction>
</comment>
<dbReference type="SUPFAM" id="SSF52374">
    <property type="entry name" value="Nucleotidylyl transferase"/>
    <property type="match status" value="1"/>
</dbReference>
<proteinExistence type="inferred from homology"/>
<comment type="function">
    <text evidence="1">Catalyzes the phosphorylation of riboflavin to FMN followed by the adenylation of FMN to FAD.</text>
</comment>
<evidence type="ECO:0000259" key="16">
    <source>
        <dbReference type="SMART" id="SM00904"/>
    </source>
</evidence>
<protein>
    <recommendedName>
        <fullName evidence="15">Riboflavin biosynthesis protein</fullName>
    </recommendedName>
    <domain>
        <recommendedName>
            <fullName evidence="15">Riboflavin kinase</fullName>
            <ecNumber evidence="15">2.7.1.26</ecNumber>
        </recommendedName>
        <alternativeName>
            <fullName evidence="15">Flavokinase</fullName>
        </alternativeName>
    </domain>
    <domain>
        <recommendedName>
            <fullName evidence="15">FMN adenylyltransferase</fullName>
            <ecNumber evidence="15">2.7.7.2</ecNumber>
        </recommendedName>
        <alternativeName>
            <fullName evidence="15">FAD pyrophosphorylase</fullName>
        </alternativeName>
        <alternativeName>
            <fullName evidence="15">FAD synthase</fullName>
        </alternativeName>
    </domain>
</protein>
<evidence type="ECO:0000256" key="4">
    <source>
        <dbReference type="ARBA" id="ARBA00022630"/>
    </source>
</evidence>
<gene>
    <name evidence="17" type="primary">ribF</name>
    <name evidence="17" type="ORF">ABUE30_15805</name>
</gene>
<organism evidence="17 18">
    <name type="scientific">Celerinatantimonas yamalensis</name>
    <dbReference type="NCBI Taxonomy" id="559956"/>
    <lineage>
        <taxon>Bacteria</taxon>
        <taxon>Pseudomonadati</taxon>
        <taxon>Pseudomonadota</taxon>
        <taxon>Gammaproteobacteria</taxon>
        <taxon>Celerinatantimonadaceae</taxon>
        <taxon>Celerinatantimonas</taxon>
    </lineage>
</organism>
<dbReference type="Gene3D" id="3.40.50.620">
    <property type="entry name" value="HUPs"/>
    <property type="match status" value="1"/>
</dbReference>
<comment type="pathway">
    <text evidence="3 15">Cofactor biosynthesis; FMN biosynthesis; FMN from riboflavin (ATP route): step 1/1.</text>
</comment>
<dbReference type="InterPro" id="IPR014729">
    <property type="entry name" value="Rossmann-like_a/b/a_fold"/>
</dbReference>
<accession>A0ABW9G9X5</accession>
<keyword evidence="6 15" id="KW-0808">Transferase</keyword>
<evidence type="ECO:0000256" key="3">
    <source>
        <dbReference type="ARBA" id="ARBA00005201"/>
    </source>
</evidence>
<evidence type="ECO:0000256" key="2">
    <source>
        <dbReference type="ARBA" id="ARBA00004726"/>
    </source>
</evidence>
<comment type="similarity">
    <text evidence="15">Belongs to the ribF family.</text>
</comment>
<dbReference type="InterPro" id="IPR015865">
    <property type="entry name" value="Riboflavin_kinase_bac/euk"/>
</dbReference>
<dbReference type="GO" id="GO:0008531">
    <property type="term" value="F:riboflavin kinase activity"/>
    <property type="evidence" value="ECO:0007669"/>
    <property type="project" value="UniProtKB-EC"/>
</dbReference>
<evidence type="ECO:0000256" key="10">
    <source>
        <dbReference type="ARBA" id="ARBA00022827"/>
    </source>
</evidence>
<comment type="caution">
    <text evidence="17">The sequence shown here is derived from an EMBL/GenBank/DDBJ whole genome shotgun (WGS) entry which is preliminary data.</text>
</comment>
<evidence type="ECO:0000256" key="12">
    <source>
        <dbReference type="ARBA" id="ARBA00023268"/>
    </source>
</evidence>
<feature type="domain" description="Riboflavin kinase" evidence="16">
    <location>
        <begin position="183"/>
        <end position="309"/>
    </location>
</feature>
<keyword evidence="7 15" id="KW-0548">Nucleotidyltransferase</keyword>
<dbReference type="InterPro" id="IPR015864">
    <property type="entry name" value="FAD_synthase"/>
</dbReference>
<dbReference type="PIRSF" id="PIRSF004491">
    <property type="entry name" value="FAD_Synth"/>
    <property type="match status" value="1"/>
</dbReference>
<evidence type="ECO:0000256" key="8">
    <source>
        <dbReference type="ARBA" id="ARBA00022741"/>
    </source>
</evidence>
<dbReference type="PANTHER" id="PTHR22749:SF6">
    <property type="entry name" value="RIBOFLAVIN KINASE"/>
    <property type="match status" value="1"/>
</dbReference>
<dbReference type="EC" id="2.7.1.26" evidence="15"/>